<evidence type="ECO:0000256" key="7">
    <source>
        <dbReference type="ARBA" id="ARBA00022833"/>
    </source>
</evidence>
<protein>
    <submittedName>
        <fullName evidence="8">Metal-dependent hydrolase YbeY, involved in rRNA and/or ribosome maturation and assembly</fullName>
    </submittedName>
</protein>
<dbReference type="PANTHER" id="PTHR46986:SF1">
    <property type="entry name" value="ENDORIBONUCLEASE YBEY, CHLOROPLASTIC"/>
    <property type="match status" value="1"/>
</dbReference>
<dbReference type="Pfam" id="PF02130">
    <property type="entry name" value="YbeY"/>
    <property type="match status" value="1"/>
</dbReference>
<evidence type="ECO:0000256" key="1">
    <source>
        <dbReference type="ARBA" id="ARBA00001947"/>
    </source>
</evidence>
<dbReference type="EMBL" id="FPHD01000020">
    <property type="protein sequence ID" value="SFV52887.1"/>
    <property type="molecule type" value="Genomic_DNA"/>
</dbReference>
<sequence length="147" mass="16740">MKIIDLENQTDLPVDIDALEAIAQNLTTKEIELILTDNASIRELNQEHREKDKPTDVLSFPMDAPFTEQSIFGMPLGSIVISADFVKEKAKELGHTIQDELSLLFIHGMLHLLGFDHESDHGEMREREKEIIKQFHLPSSLIVRTSH</sequence>
<dbReference type="GO" id="GO:0004222">
    <property type="term" value="F:metalloendopeptidase activity"/>
    <property type="evidence" value="ECO:0007669"/>
    <property type="project" value="InterPro"/>
</dbReference>
<dbReference type="SUPFAM" id="SSF55486">
    <property type="entry name" value="Metalloproteases ('zincins'), catalytic domain"/>
    <property type="match status" value="1"/>
</dbReference>
<dbReference type="InterPro" id="IPR023091">
    <property type="entry name" value="MetalPrtase_cat_dom_sf_prd"/>
</dbReference>
<keyword evidence="5" id="KW-0255">Endonuclease</keyword>
<dbReference type="PANTHER" id="PTHR46986">
    <property type="entry name" value="ENDORIBONUCLEASE YBEY, CHLOROPLASTIC"/>
    <property type="match status" value="1"/>
</dbReference>
<dbReference type="HAMAP" id="MF_00009">
    <property type="entry name" value="Endoribonucl_YbeY"/>
    <property type="match status" value="1"/>
</dbReference>
<dbReference type="GO" id="GO:0006364">
    <property type="term" value="P:rRNA processing"/>
    <property type="evidence" value="ECO:0007669"/>
    <property type="project" value="InterPro"/>
</dbReference>
<dbReference type="GO" id="GO:0004519">
    <property type="term" value="F:endonuclease activity"/>
    <property type="evidence" value="ECO:0007669"/>
    <property type="project" value="UniProtKB-KW"/>
</dbReference>
<dbReference type="NCBIfam" id="TIGR00043">
    <property type="entry name" value="rRNA maturation RNase YbeY"/>
    <property type="match status" value="1"/>
</dbReference>
<dbReference type="GO" id="GO:0046872">
    <property type="term" value="F:metal ion binding"/>
    <property type="evidence" value="ECO:0007669"/>
    <property type="project" value="UniProtKB-KW"/>
</dbReference>
<keyword evidence="6 8" id="KW-0378">Hydrolase</keyword>
<evidence type="ECO:0000256" key="3">
    <source>
        <dbReference type="ARBA" id="ARBA00022722"/>
    </source>
</evidence>
<accession>A0A1W1BHA1</accession>
<comment type="cofactor">
    <cofactor evidence="1">
        <name>Zn(2+)</name>
        <dbReference type="ChEBI" id="CHEBI:29105"/>
    </cofactor>
</comment>
<proteinExistence type="inferred from homology"/>
<evidence type="ECO:0000256" key="6">
    <source>
        <dbReference type="ARBA" id="ARBA00022801"/>
    </source>
</evidence>
<keyword evidence="3" id="KW-0540">Nuclease</keyword>
<organism evidence="8">
    <name type="scientific">hydrothermal vent metagenome</name>
    <dbReference type="NCBI Taxonomy" id="652676"/>
    <lineage>
        <taxon>unclassified sequences</taxon>
        <taxon>metagenomes</taxon>
        <taxon>ecological metagenomes</taxon>
    </lineage>
</organism>
<dbReference type="PROSITE" id="PS01306">
    <property type="entry name" value="UPF0054"/>
    <property type="match status" value="1"/>
</dbReference>
<dbReference type="InterPro" id="IPR002036">
    <property type="entry name" value="YbeY"/>
</dbReference>
<evidence type="ECO:0000256" key="4">
    <source>
        <dbReference type="ARBA" id="ARBA00022723"/>
    </source>
</evidence>
<dbReference type="AlphaFoldDB" id="A0A1W1BHA1"/>
<keyword evidence="7" id="KW-0862">Zinc</keyword>
<name>A0A1W1BHA1_9ZZZZ</name>
<gene>
    <name evidence="8" type="ORF">MNB_SV-8-1392</name>
</gene>
<evidence type="ECO:0000313" key="8">
    <source>
        <dbReference type="EMBL" id="SFV52887.1"/>
    </source>
</evidence>
<dbReference type="InterPro" id="IPR020549">
    <property type="entry name" value="YbeY_CS"/>
</dbReference>
<dbReference type="Gene3D" id="3.40.390.30">
    <property type="entry name" value="Metalloproteases ('zincins'), catalytic domain"/>
    <property type="match status" value="1"/>
</dbReference>
<evidence type="ECO:0000256" key="5">
    <source>
        <dbReference type="ARBA" id="ARBA00022759"/>
    </source>
</evidence>
<keyword evidence="4" id="KW-0479">Metal-binding</keyword>
<comment type="similarity">
    <text evidence="2">Belongs to the endoribonuclease YbeY family.</text>
</comment>
<evidence type="ECO:0000256" key="2">
    <source>
        <dbReference type="ARBA" id="ARBA00010875"/>
    </source>
</evidence>
<reference evidence="8" key="1">
    <citation type="submission" date="2016-10" db="EMBL/GenBank/DDBJ databases">
        <authorList>
            <person name="de Groot N.N."/>
        </authorList>
    </citation>
    <scope>NUCLEOTIDE SEQUENCE</scope>
</reference>